<dbReference type="Pfam" id="PF00501">
    <property type="entry name" value="AMP-binding"/>
    <property type="match status" value="1"/>
</dbReference>
<keyword evidence="4" id="KW-1185">Reference proteome</keyword>
<accession>W0AEB4</accession>
<evidence type="ECO:0000259" key="1">
    <source>
        <dbReference type="Pfam" id="PF00501"/>
    </source>
</evidence>
<protein>
    <recommendedName>
        <fullName evidence="5">AMP-dependent synthetase</fullName>
    </recommendedName>
</protein>
<evidence type="ECO:0008006" key="5">
    <source>
        <dbReference type="Google" id="ProtNLM"/>
    </source>
</evidence>
<dbReference type="AlphaFoldDB" id="W0AEB4"/>
<sequence length="539" mass="57228">MAVPPPALVTDLLAGAVAQWPDRVALDFIGRSMTYAALDAAVGRVAAGLQALGLASGDRVCLCLPNSPYYVIAYFAVLRAGGIVVGTNPLYTAREIGHLVADSGAKIAFVIDLPAVHAKVAAVASIAHIISCPMAAALPTLKGLAYRALRRGDILDRRAADARTTPFRHLERTPNTPLSVSRTPDDVAVLQYTGGTTGLPKGAMLTHAGLVANCLQVAAHDSTRTAGPETVMAVLPLFHVFALTSAFHDAIQTGARIVLLPRFEMASFLAAMKRTRPHRLYVVPTILIALNALPETKLPSTAALRLCVSGGAPLPPEVRSRFEARTGARVVEGYGLTEASPTVTCNPVDAQPRDGSAGVAMPGTTIIIRSLETGEPLAIGETGEVCVSGPQLMKGYWNRPAETAEVLVDGLLRTGDVGYLDADGYLFLVDRIKDLILCGGYNVYPRVIEDALYEHEAVAEAVVIGVPDDYRGEAPKAFVVLRPGETASPAELRGFLSTRISKIELPREIEIRDTLPRTLIGKLSKKGKRGLRAALPVWP</sequence>
<dbReference type="InterPro" id="IPR042099">
    <property type="entry name" value="ANL_N_sf"/>
</dbReference>
<dbReference type="Gene3D" id="3.40.50.12780">
    <property type="entry name" value="N-terminal domain of ligase-like"/>
    <property type="match status" value="1"/>
</dbReference>
<dbReference type="PATRIC" id="fig|1123269.5.peg.3684"/>
<dbReference type="InterPro" id="IPR025110">
    <property type="entry name" value="AMP-bd_C"/>
</dbReference>
<dbReference type="PROSITE" id="PS00455">
    <property type="entry name" value="AMP_BINDING"/>
    <property type="match status" value="1"/>
</dbReference>
<organism evidence="3 4">
    <name type="scientific">Sphingomonas sanxanigenens DSM 19645 = NX02</name>
    <dbReference type="NCBI Taxonomy" id="1123269"/>
    <lineage>
        <taxon>Bacteria</taxon>
        <taxon>Pseudomonadati</taxon>
        <taxon>Pseudomonadota</taxon>
        <taxon>Alphaproteobacteria</taxon>
        <taxon>Sphingomonadales</taxon>
        <taxon>Sphingomonadaceae</taxon>
        <taxon>Sphingomonas</taxon>
    </lineage>
</organism>
<dbReference type="RefSeq" id="WP_025293605.1">
    <property type="nucleotide sequence ID" value="NZ_CP006644.1"/>
</dbReference>
<evidence type="ECO:0000313" key="3">
    <source>
        <dbReference type="EMBL" id="AHE55431.1"/>
    </source>
</evidence>
<evidence type="ECO:0000313" key="4">
    <source>
        <dbReference type="Proteomes" id="UP000018851"/>
    </source>
</evidence>
<dbReference type="GO" id="GO:0016877">
    <property type="term" value="F:ligase activity, forming carbon-sulfur bonds"/>
    <property type="evidence" value="ECO:0007669"/>
    <property type="project" value="UniProtKB-ARBA"/>
</dbReference>
<proteinExistence type="predicted"/>
<name>W0AEB4_9SPHN</name>
<gene>
    <name evidence="3" type="ORF">NX02_18810</name>
</gene>
<dbReference type="InterPro" id="IPR050237">
    <property type="entry name" value="ATP-dep_AMP-bd_enzyme"/>
</dbReference>
<dbReference type="InterPro" id="IPR020845">
    <property type="entry name" value="AMP-binding_CS"/>
</dbReference>
<dbReference type="InterPro" id="IPR045851">
    <property type="entry name" value="AMP-bd_C_sf"/>
</dbReference>
<dbReference type="SUPFAM" id="SSF56801">
    <property type="entry name" value="Acetyl-CoA synthetase-like"/>
    <property type="match status" value="1"/>
</dbReference>
<dbReference type="STRING" id="1123269.NX02_18810"/>
<dbReference type="CDD" id="cd05936">
    <property type="entry name" value="FC-FACS_FadD_like"/>
    <property type="match status" value="1"/>
</dbReference>
<dbReference type="PANTHER" id="PTHR43767:SF12">
    <property type="entry name" value="AMP-DEPENDENT SYNTHETASE AND LIGASE"/>
    <property type="match status" value="1"/>
</dbReference>
<dbReference type="InterPro" id="IPR000873">
    <property type="entry name" value="AMP-dep_synth/lig_dom"/>
</dbReference>
<dbReference type="KEGG" id="ssan:NX02_18810"/>
<dbReference type="PANTHER" id="PTHR43767">
    <property type="entry name" value="LONG-CHAIN-FATTY-ACID--COA LIGASE"/>
    <property type="match status" value="1"/>
</dbReference>
<dbReference type="eggNOG" id="COG0318">
    <property type="taxonomic scope" value="Bacteria"/>
</dbReference>
<dbReference type="OrthoDB" id="9803968at2"/>
<dbReference type="EMBL" id="CP006644">
    <property type="protein sequence ID" value="AHE55431.1"/>
    <property type="molecule type" value="Genomic_DNA"/>
</dbReference>
<feature type="domain" description="AMP-dependent synthetase/ligase" evidence="1">
    <location>
        <begin position="16"/>
        <end position="397"/>
    </location>
</feature>
<evidence type="ECO:0000259" key="2">
    <source>
        <dbReference type="Pfam" id="PF13193"/>
    </source>
</evidence>
<dbReference type="Gene3D" id="3.30.300.30">
    <property type="match status" value="1"/>
</dbReference>
<dbReference type="Pfam" id="PF13193">
    <property type="entry name" value="AMP-binding_C"/>
    <property type="match status" value="1"/>
</dbReference>
<dbReference type="HOGENOM" id="CLU_000022_59_7_5"/>
<feature type="domain" description="AMP-binding enzyme C-terminal" evidence="2">
    <location>
        <begin position="448"/>
        <end position="522"/>
    </location>
</feature>
<dbReference type="Proteomes" id="UP000018851">
    <property type="component" value="Chromosome"/>
</dbReference>
<reference evidence="3 4" key="1">
    <citation type="submission" date="2013-07" db="EMBL/GenBank/DDBJ databases">
        <title>Completed genome of Sphingomonas sanxanigenens NX02.</title>
        <authorList>
            <person name="Ma T."/>
            <person name="Huang H."/>
            <person name="Wu M."/>
            <person name="Li X."/>
            <person name="Li G."/>
        </authorList>
    </citation>
    <scope>NUCLEOTIDE SEQUENCE [LARGE SCALE GENOMIC DNA]</scope>
    <source>
        <strain evidence="3 4">NX02</strain>
    </source>
</reference>